<organism evidence="3 4">
    <name type="scientific">Mucilaginibacter pocheonensis</name>
    <dbReference type="NCBI Taxonomy" id="398050"/>
    <lineage>
        <taxon>Bacteria</taxon>
        <taxon>Pseudomonadati</taxon>
        <taxon>Bacteroidota</taxon>
        <taxon>Sphingobacteriia</taxon>
        <taxon>Sphingobacteriales</taxon>
        <taxon>Sphingobacteriaceae</taxon>
        <taxon>Mucilaginibacter</taxon>
    </lineage>
</organism>
<dbReference type="CDD" id="cd04301">
    <property type="entry name" value="NAT_SF"/>
    <property type="match status" value="1"/>
</dbReference>
<evidence type="ECO:0000259" key="2">
    <source>
        <dbReference type="PROSITE" id="PS51186"/>
    </source>
</evidence>
<dbReference type="Gene3D" id="3.40.630.30">
    <property type="match status" value="1"/>
</dbReference>
<dbReference type="PROSITE" id="PS51186">
    <property type="entry name" value="GNAT"/>
    <property type="match status" value="1"/>
</dbReference>
<keyword evidence="4" id="KW-1185">Reference proteome</keyword>
<evidence type="ECO:0000313" key="3">
    <source>
        <dbReference type="EMBL" id="MDR6942823.1"/>
    </source>
</evidence>
<dbReference type="RefSeq" id="WP_310096385.1">
    <property type="nucleotide sequence ID" value="NZ_JAVDUU010000002.1"/>
</dbReference>
<keyword evidence="1" id="KW-0808">Transferase</keyword>
<dbReference type="SUPFAM" id="SSF55729">
    <property type="entry name" value="Acyl-CoA N-acyltransferases (Nat)"/>
    <property type="match status" value="1"/>
</dbReference>
<proteinExistence type="predicted"/>
<dbReference type="Pfam" id="PF00583">
    <property type="entry name" value="Acetyltransf_1"/>
    <property type="match status" value="1"/>
</dbReference>
<evidence type="ECO:0000256" key="1">
    <source>
        <dbReference type="ARBA" id="ARBA00022679"/>
    </source>
</evidence>
<gene>
    <name evidence="3" type="ORF">J2W55_002665</name>
</gene>
<dbReference type="InterPro" id="IPR050769">
    <property type="entry name" value="NAT_camello-type"/>
</dbReference>
<dbReference type="PANTHER" id="PTHR13947:SF37">
    <property type="entry name" value="LD18367P"/>
    <property type="match status" value="1"/>
</dbReference>
<dbReference type="EMBL" id="JAVDUU010000002">
    <property type="protein sequence ID" value="MDR6942823.1"/>
    <property type="molecule type" value="Genomic_DNA"/>
</dbReference>
<accession>A0ABU1TBR8</accession>
<name>A0ABU1TBR8_9SPHI</name>
<protein>
    <submittedName>
        <fullName evidence="3">GNAT superfamily N-acetyltransferase</fullName>
    </submittedName>
</protein>
<reference evidence="3 4" key="1">
    <citation type="submission" date="2023-07" db="EMBL/GenBank/DDBJ databases">
        <title>Sorghum-associated microbial communities from plants grown in Nebraska, USA.</title>
        <authorList>
            <person name="Schachtman D."/>
        </authorList>
    </citation>
    <scope>NUCLEOTIDE SEQUENCE [LARGE SCALE GENOMIC DNA]</scope>
    <source>
        <strain evidence="3 4">3262</strain>
    </source>
</reference>
<dbReference type="Proteomes" id="UP001247620">
    <property type="component" value="Unassembled WGS sequence"/>
</dbReference>
<dbReference type="InterPro" id="IPR016181">
    <property type="entry name" value="Acyl_CoA_acyltransferase"/>
</dbReference>
<evidence type="ECO:0000313" key="4">
    <source>
        <dbReference type="Proteomes" id="UP001247620"/>
    </source>
</evidence>
<feature type="domain" description="N-acetyltransferase" evidence="2">
    <location>
        <begin position="5"/>
        <end position="156"/>
    </location>
</feature>
<sequence length="165" mass="18585">MDTSFVITPLNNDYCGQIIDIIIPIQQIEFKVPVTLEDQPDLLDIETNYHQTGGNFWGAKVNGQLVGTIGLIITDGKIGTVRKMFLRKEYRGRELGIAQALLNTLIGYCKQNQIADVYLGTVEALEAAHRFYERNGFTRVAKADLPKSFPLMATDTMFYQLHLTN</sequence>
<comment type="caution">
    <text evidence="3">The sequence shown here is derived from an EMBL/GenBank/DDBJ whole genome shotgun (WGS) entry which is preliminary data.</text>
</comment>
<dbReference type="InterPro" id="IPR000182">
    <property type="entry name" value="GNAT_dom"/>
</dbReference>
<dbReference type="PANTHER" id="PTHR13947">
    <property type="entry name" value="GNAT FAMILY N-ACETYLTRANSFERASE"/>
    <property type="match status" value="1"/>
</dbReference>